<protein>
    <submittedName>
        <fullName evidence="2">Uncharacterized protein</fullName>
    </submittedName>
</protein>
<evidence type="ECO:0000256" key="1">
    <source>
        <dbReference type="SAM" id="MobiDB-lite"/>
    </source>
</evidence>
<sequence>MDTPQKEPLPTTTFQPKSLEESVMEALNMLDPATAMHELELLDETEDASSPVPPDSSKKRGDE</sequence>
<evidence type="ECO:0000313" key="3">
    <source>
        <dbReference type="Proteomes" id="UP001165296"/>
    </source>
</evidence>
<organism evidence="2 3">
    <name type="scientific">Hymenobacter lucidus</name>
    <dbReference type="NCBI Taxonomy" id="2880930"/>
    <lineage>
        <taxon>Bacteria</taxon>
        <taxon>Pseudomonadati</taxon>
        <taxon>Bacteroidota</taxon>
        <taxon>Cytophagia</taxon>
        <taxon>Cytophagales</taxon>
        <taxon>Hymenobacteraceae</taxon>
        <taxon>Hymenobacter</taxon>
    </lineage>
</organism>
<name>A0ABS8AWG6_9BACT</name>
<feature type="region of interest" description="Disordered" evidence="1">
    <location>
        <begin position="42"/>
        <end position="63"/>
    </location>
</feature>
<dbReference type="RefSeq" id="WP_226178217.1">
    <property type="nucleotide sequence ID" value="NZ_JAJADR010000006.1"/>
</dbReference>
<gene>
    <name evidence="2" type="ORF">LGH74_19325</name>
</gene>
<dbReference type="Proteomes" id="UP001165296">
    <property type="component" value="Unassembled WGS sequence"/>
</dbReference>
<evidence type="ECO:0000313" key="2">
    <source>
        <dbReference type="EMBL" id="MCB2410151.1"/>
    </source>
</evidence>
<accession>A0ABS8AWG6</accession>
<comment type="caution">
    <text evidence="2">The sequence shown here is derived from an EMBL/GenBank/DDBJ whole genome shotgun (WGS) entry which is preliminary data.</text>
</comment>
<dbReference type="EMBL" id="JAJADR010000006">
    <property type="protein sequence ID" value="MCB2410151.1"/>
    <property type="molecule type" value="Genomic_DNA"/>
</dbReference>
<keyword evidence="3" id="KW-1185">Reference proteome</keyword>
<proteinExistence type="predicted"/>
<reference evidence="2" key="1">
    <citation type="submission" date="2021-10" db="EMBL/GenBank/DDBJ databases">
        <authorList>
            <person name="Dean J.D."/>
            <person name="Kim M.K."/>
            <person name="Newey C.N."/>
            <person name="Stoker T.S."/>
            <person name="Thompson D.W."/>
            <person name="Grose J.H."/>
        </authorList>
    </citation>
    <scope>NUCLEOTIDE SEQUENCE</scope>
    <source>
        <strain evidence="2">BT178</strain>
    </source>
</reference>